<evidence type="ECO:0000313" key="2">
    <source>
        <dbReference type="Proteomes" id="UP000798662"/>
    </source>
</evidence>
<accession>A0ACC3BJ05</accession>
<keyword evidence="2" id="KW-1185">Reference proteome</keyword>
<name>A0ACC3BJ05_PYRYE</name>
<organism evidence="1 2">
    <name type="scientific">Pyropia yezoensis</name>
    <name type="common">Susabi-nori</name>
    <name type="synonym">Porphyra yezoensis</name>
    <dbReference type="NCBI Taxonomy" id="2788"/>
    <lineage>
        <taxon>Eukaryota</taxon>
        <taxon>Rhodophyta</taxon>
        <taxon>Bangiophyceae</taxon>
        <taxon>Bangiales</taxon>
        <taxon>Bangiaceae</taxon>
        <taxon>Pyropia</taxon>
    </lineage>
</organism>
<sequence>MAVRRTSRLALLAATATALVAAAATTLPAVSAAPSPTAAAAAGGAAATGAASPATPSGDADAAAPTTCASRGGHYAARGGRLAVAPVWEAAAASSPGWVRSPAPQSASFTTTSPALTWQPTASVFSPTLEPGTEGVLRLPFTVDVAGHYRVLLHSASAGVTDANDVWFSLNWPRRRSAYVRDRGNEDDRSLSRIDTVASGGYVKMYQNVGAGRWTWETNTIDENDHILVTRWLTPGRVYVARLAARSAVYSVDRLVLFACDKTLEGEGSCDDSTGTWKRAVEADDAVCMGTAAGGVGQDGA</sequence>
<dbReference type="EMBL" id="CM020618">
    <property type="protein sequence ID" value="KAK1857782.1"/>
    <property type="molecule type" value="Genomic_DNA"/>
</dbReference>
<dbReference type="Proteomes" id="UP000798662">
    <property type="component" value="Chromosome 1"/>
</dbReference>
<proteinExistence type="predicted"/>
<reference evidence="1" key="1">
    <citation type="submission" date="2019-11" db="EMBL/GenBank/DDBJ databases">
        <title>Nori genome reveals adaptations in red seaweeds to the harsh intertidal environment.</title>
        <authorList>
            <person name="Wang D."/>
            <person name="Mao Y."/>
        </authorList>
    </citation>
    <scope>NUCLEOTIDE SEQUENCE</scope>
    <source>
        <tissue evidence="1">Gametophyte</tissue>
    </source>
</reference>
<comment type="caution">
    <text evidence="1">The sequence shown here is derived from an EMBL/GenBank/DDBJ whole genome shotgun (WGS) entry which is preliminary data.</text>
</comment>
<gene>
    <name evidence="1" type="ORF">I4F81_000397</name>
</gene>
<protein>
    <submittedName>
        <fullName evidence="1">Uncharacterized protein</fullName>
    </submittedName>
</protein>
<evidence type="ECO:0000313" key="1">
    <source>
        <dbReference type="EMBL" id="KAK1857782.1"/>
    </source>
</evidence>